<reference evidence="1 2" key="1">
    <citation type="journal article" date="2016" name="Environ. Microbiol.">
        <title>Genomic resolution of a cold subsurface aquifer community provides metabolic insights for novel microbes adapted to high CO concentrations.</title>
        <authorList>
            <person name="Probst A.J."/>
            <person name="Castelle C.J."/>
            <person name="Singh A."/>
            <person name="Brown C.T."/>
            <person name="Anantharaman K."/>
            <person name="Sharon I."/>
            <person name="Hug L.A."/>
            <person name="Burstein D."/>
            <person name="Emerson J.B."/>
            <person name="Thomas B.C."/>
            <person name="Banfield J.F."/>
        </authorList>
    </citation>
    <scope>NUCLEOTIDE SEQUENCE [LARGE SCALE GENOMIC DNA]</scope>
    <source>
        <strain evidence="1">CG1_02_38_13</strain>
    </source>
</reference>
<dbReference type="EMBL" id="MNVB01000073">
    <property type="protein sequence ID" value="OIO15883.1"/>
    <property type="molecule type" value="Genomic_DNA"/>
</dbReference>
<protein>
    <submittedName>
        <fullName evidence="1">Uncharacterized protein</fullName>
    </submittedName>
</protein>
<name>A0A1J4TXY8_9BACT</name>
<comment type="caution">
    <text evidence="1">The sequence shown here is derived from an EMBL/GenBank/DDBJ whole genome shotgun (WGS) entry which is preliminary data.</text>
</comment>
<organism evidence="1 2">
    <name type="scientific">Candidatus Kuenenbacteria bacterium CG1_02_38_13</name>
    <dbReference type="NCBI Taxonomy" id="1805235"/>
    <lineage>
        <taxon>Bacteria</taxon>
        <taxon>Candidatus Kueneniibacteriota</taxon>
    </lineage>
</organism>
<sequence length="61" mass="6797">MTTNAPIPNGTWDVPLSGFYLDKIQMTVRSQDLPSLGTNAFWAEFQKAVFNLLTILLVITP</sequence>
<proteinExistence type="predicted"/>
<gene>
    <name evidence="1" type="ORF">AUJ29_03370</name>
</gene>
<dbReference type="AlphaFoldDB" id="A0A1J4TXY8"/>
<evidence type="ECO:0000313" key="1">
    <source>
        <dbReference type="EMBL" id="OIO15883.1"/>
    </source>
</evidence>
<dbReference type="Proteomes" id="UP000182465">
    <property type="component" value="Unassembled WGS sequence"/>
</dbReference>
<accession>A0A1J4TXY8</accession>
<evidence type="ECO:0000313" key="2">
    <source>
        <dbReference type="Proteomes" id="UP000182465"/>
    </source>
</evidence>